<dbReference type="Proteomes" id="UP001321486">
    <property type="component" value="Plasmid pNBRC108728a"/>
</dbReference>
<organism evidence="3 4">
    <name type="scientific">Frondihabitans sucicola</name>
    <dbReference type="NCBI Taxonomy" id="1268041"/>
    <lineage>
        <taxon>Bacteria</taxon>
        <taxon>Bacillati</taxon>
        <taxon>Actinomycetota</taxon>
        <taxon>Actinomycetes</taxon>
        <taxon>Micrococcales</taxon>
        <taxon>Microbacteriaceae</taxon>
        <taxon>Frondihabitans</taxon>
    </lineage>
</organism>
<evidence type="ECO:0000313" key="4">
    <source>
        <dbReference type="Proteomes" id="UP001321486"/>
    </source>
</evidence>
<gene>
    <name evidence="3" type="ORF">GCM10025867_46420</name>
</gene>
<sequence length="131" mass="12783">MARDPKPTLVILDGDTETPTAATLVLYQVPDSAPSAPELNADSKTSESAPGSSAASGTAIALFALAAIALVACIVLSRGQGGAGAVMTSAGDLLARAAWSKGLAIVAALSGILGALALFAHLLAEPGKADS</sequence>
<evidence type="ECO:0000256" key="2">
    <source>
        <dbReference type="SAM" id="Phobius"/>
    </source>
</evidence>
<evidence type="ECO:0000256" key="1">
    <source>
        <dbReference type="SAM" id="MobiDB-lite"/>
    </source>
</evidence>
<dbReference type="EMBL" id="AP027733">
    <property type="protein sequence ID" value="BDZ52401.1"/>
    <property type="molecule type" value="Genomic_DNA"/>
</dbReference>
<geneLocation type="plasmid" evidence="3 4">
    <name>pNBRC108728a</name>
</geneLocation>
<name>A0ABN6Y5V3_9MICO</name>
<keyword evidence="2" id="KW-0812">Transmembrane</keyword>
<evidence type="ECO:0000313" key="3">
    <source>
        <dbReference type="EMBL" id="BDZ52401.1"/>
    </source>
</evidence>
<reference evidence="4" key="1">
    <citation type="journal article" date="2019" name="Int. J. Syst. Evol. Microbiol.">
        <title>The Global Catalogue of Microorganisms (GCM) 10K type strain sequencing project: providing services to taxonomists for standard genome sequencing and annotation.</title>
        <authorList>
            <consortium name="The Broad Institute Genomics Platform"/>
            <consortium name="The Broad Institute Genome Sequencing Center for Infectious Disease"/>
            <person name="Wu L."/>
            <person name="Ma J."/>
        </authorList>
    </citation>
    <scope>NUCLEOTIDE SEQUENCE [LARGE SCALE GENOMIC DNA]</scope>
    <source>
        <strain evidence="4">NBRC 108728</strain>
    </source>
</reference>
<evidence type="ECO:0008006" key="5">
    <source>
        <dbReference type="Google" id="ProtNLM"/>
    </source>
</evidence>
<keyword evidence="2" id="KW-0472">Membrane</keyword>
<proteinExistence type="predicted"/>
<feature type="transmembrane region" description="Helical" evidence="2">
    <location>
        <begin position="54"/>
        <end position="77"/>
    </location>
</feature>
<feature type="region of interest" description="Disordered" evidence="1">
    <location>
        <begin position="33"/>
        <end position="54"/>
    </location>
</feature>
<accession>A0ABN6Y5V3</accession>
<feature type="transmembrane region" description="Helical" evidence="2">
    <location>
        <begin position="98"/>
        <end position="124"/>
    </location>
</feature>
<protein>
    <recommendedName>
        <fullName evidence="5">Integral membrane protein</fullName>
    </recommendedName>
</protein>
<keyword evidence="2" id="KW-1133">Transmembrane helix</keyword>
<keyword evidence="3" id="KW-0614">Plasmid</keyword>
<dbReference type="RefSeq" id="WP_286347259.1">
    <property type="nucleotide sequence ID" value="NZ_AP027733.1"/>
</dbReference>
<keyword evidence="4" id="KW-1185">Reference proteome</keyword>